<dbReference type="STRING" id="301148.B4135_1787"/>
<reference evidence="2 3" key="1">
    <citation type="submission" date="2016-01" db="EMBL/GenBank/DDBJ databases">
        <title>Draft Genome Sequences of Seven Thermophilic Sporeformers Isolated from Foods.</title>
        <authorList>
            <person name="Berendsen E.M."/>
            <person name="Wells-Bennik M.H."/>
            <person name="Krawcyk A.O."/>
            <person name="De Jong A."/>
            <person name="Holsappel S."/>
            <person name="Eijlander R.T."/>
            <person name="Kuipers O.P."/>
        </authorList>
    </citation>
    <scope>NUCLEOTIDE SEQUENCE [LARGE SCALE GENOMIC DNA]</scope>
    <source>
        <strain evidence="2 3">B4135</strain>
    </source>
</reference>
<organism evidence="2 3">
    <name type="scientific">Caldibacillus debilis</name>
    <dbReference type="NCBI Taxonomy" id="301148"/>
    <lineage>
        <taxon>Bacteria</taxon>
        <taxon>Bacillati</taxon>
        <taxon>Bacillota</taxon>
        <taxon>Bacilli</taxon>
        <taxon>Bacillales</taxon>
        <taxon>Bacillaceae</taxon>
        <taxon>Caldibacillus</taxon>
    </lineage>
</organism>
<feature type="region of interest" description="Disordered" evidence="1">
    <location>
        <begin position="1"/>
        <end position="31"/>
    </location>
</feature>
<sequence>MPEKAEKTRNPSVIFPARGLMKQGTDKEPAFPPDHFLPFPLGIFFPGDYTV</sequence>
<name>A0A150M7Z4_9BACI</name>
<dbReference type="EMBL" id="LQYT01000031">
    <property type="protein sequence ID" value="KYD20667.1"/>
    <property type="molecule type" value="Genomic_DNA"/>
</dbReference>
<protein>
    <submittedName>
        <fullName evidence="2">Uncharacterized protein</fullName>
    </submittedName>
</protein>
<proteinExistence type="predicted"/>
<evidence type="ECO:0000256" key="1">
    <source>
        <dbReference type="SAM" id="MobiDB-lite"/>
    </source>
</evidence>
<accession>A0A150M7Z4</accession>
<evidence type="ECO:0000313" key="3">
    <source>
        <dbReference type="Proteomes" id="UP000075683"/>
    </source>
</evidence>
<dbReference type="AlphaFoldDB" id="A0A150M7Z4"/>
<gene>
    <name evidence="2" type="ORF">B4135_1787</name>
</gene>
<evidence type="ECO:0000313" key="2">
    <source>
        <dbReference type="EMBL" id="KYD20667.1"/>
    </source>
</evidence>
<dbReference type="Proteomes" id="UP000075683">
    <property type="component" value="Unassembled WGS sequence"/>
</dbReference>
<comment type="caution">
    <text evidence="2">The sequence shown here is derived from an EMBL/GenBank/DDBJ whole genome shotgun (WGS) entry which is preliminary data.</text>
</comment>